<protein>
    <submittedName>
        <fullName evidence="1">Uncharacterized protein</fullName>
    </submittedName>
</protein>
<sequence length="54" mass="6137">MLFHSTYIFQKSVSTALCENTTLIHPNLGISHLIDSNFFESSFSRYHIGLGLTF</sequence>
<dbReference type="Proteomes" id="UP000266673">
    <property type="component" value="Unassembled WGS sequence"/>
</dbReference>
<evidence type="ECO:0000313" key="1">
    <source>
        <dbReference type="EMBL" id="RIB04447.1"/>
    </source>
</evidence>
<name>A0A397U5W5_9GLOM</name>
<gene>
    <name evidence="1" type="ORF">C2G38_2120653</name>
</gene>
<comment type="caution">
    <text evidence="1">The sequence shown here is derived from an EMBL/GenBank/DDBJ whole genome shotgun (WGS) entry which is preliminary data.</text>
</comment>
<organism evidence="1 2">
    <name type="scientific">Gigaspora rosea</name>
    <dbReference type="NCBI Taxonomy" id="44941"/>
    <lineage>
        <taxon>Eukaryota</taxon>
        <taxon>Fungi</taxon>
        <taxon>Fungi incertae sedis</taxon>
        <taxon>Mucoromycota</taxon>
        <taxon>Glomeromycotina</taxon>
        <taxon>Glomeromycetes</taxon>
        <taxon>Diversisporales</taxon>
        <taxon>Gigasporaceae</taxon>
        <taxon>Gigaspora</taxon>
    </lineage>
</organism>
<keyword evidence="2" id="KW-1185">Reference proteome</keyword>
<proteinExistence type="predicted"/>
<feature type="non-terminal residue" evidence="1">
    <location>
        <position position="54"/>
    </location>
</feature>
<reference evidence="1 2" key="1">
    <citation type="submission" date="2018-06" db="EMBL/GenBank/DDBJ databases">
        <title>Comparative genomics reveals the genomic features of Rhizophagus irregularis, R. cerebriforme, R. diaphanum and Gigaspora rosea, and their symbiotic lifestyle signature.</title>
        <authorList>
            <person name="Morin E."/>
            <person name="San Clemente H."/>
            <person name="Chen E.C.H."/>
            <person name="De La Providencia I."/>
            <person name="Hainaut M."/>
            <person name="Kuo A."/>
            <person name="Kohler A."/>
            <person name="Murat C."/>
            <person name="Tang N."/>
            <person name="Roy S."/>
            <person name="Loubradou J."/>
            <person name="Henrissat B."/>
            <person name="Grigoriev I.V."/>
            <person name="Corradi N."/>
            <person name="Roux C."/>
            <person name="Martin F.M."/>
        </authorList>
    </citation>
    <scope>NUCLEOTIDE SEQUENCE [LARGE SCALE GENOMIC DNA]</scope>
    <source>
        <strain evidence="1 2">DAOM 194757</strain>
    </source>
</reference>
<evidence type="ECO:0000313" key="2">
    <source>
        <dbReference type="Proteomes" id="UP000266673"/>
    </source>
</evidence>
<accession>A0A397U5W5</accession>
<dbReference type="EMBL" id="QKWP01002180">
    <property type="protein sequence ID" value="RIB04447.1"/>
    <property type="molecule type" value="Genomic_DNA"/>
</dbReference>
<dbReference type="AlphaFoldDB" id="A0A397U5W5"/>